<evidence type="ECO:0008006" key="3">
    <source>
        <dbReference type="Google" id="ProtNLM"/>
    </source>
</evidence>
<accession>A0ABP9X711</accession>
<dbReference type="Proteomes" id="UP001428290">
    <property type="component" value="Unassembled WGS sequence"/>
</dbReference>
<dbReference type="RefSeq" id="WP_345724731.1">
    <property type="nucleotide sequence ID" value="NZ_BAABRU010000034.1"/>
</dbReference>
<dbReference type="SUPFAM" id="SSF56112">
    <property type="entry name" value="Protein kinase-like (PK-like)"/>
    <property type="match status" value="1"/>
</dbReference>
<dbReference type="InterPro" id="IPR011009">
    <property type="entry name" value="Kinase-like_dom_sf"/>
</dbReference>
<name>A0ABP9X711_9CHLR</name>
<gene>
    <name evidence="1" type="ORF">Hgul01_04978</name>
</gene>
<sequence>MTDGSNQLPWEQPAWLEHLSGWIAQQLSIHQLTALAPLELVHQRPWSAFGQVCTNHGMIYCKAPAPAFAYEVGLTQALAQWHPACSVPILAIEPTHGWILSGDAGTTLRVLGQNLSQLDHWYALLPEYSELQIALAKRVPALLDLGVPDRRLTIFPSLFTEILGDHDQLLLDQVGGLSSAEYHQLQGLPATVQAQVAQLASYGIPETLTHEEIHENNVLYGPRGYTITDWSDCSVSPPFFSLLVTVRAAAHWLKLDEHGDSIQRLRDAYLEPWTRFASRQSLDQAADIAYRLGMINRALSWRQALKGLDRQHTKDYIDSIAGWLQDYLATHANTE</sequence>
<evidence type="ECO:0000313" key="1">
    <source>
        <dbReference type="EMBL" id="GAA5531153.1"/>
    </source>
</evidence>
<protein>
    <recommendedName>
        <fullName evidence="3">Aminoglycoside phosphotransferase domain-containing protein</fullName>
    </recommendedName>
</protein>
<reference evidence="1 2" key="1">
    <citation type="submission" date="2024-02" db="EMBL/GenBank/DDBJ databases">
        <title>Herpetosiphon gulosus NBRC 112829.</title>
        <authorList>
            <person name="Ichikawa N."/>
            <person name="Katano-Makiyama Y."/>
            <person name="Hidaka K."/>
        </authorList>
    </citation>
    <scope>NUCLEOTIDE SEQUENCE [LARGE SCALE GENOMIC DNA]</scope>
    <source>
        <strain evidence="1 2">NBRC 112829</strain>
    </source>
</reference>
<proteinExistence type="predicted"/>
<dbReference type="EMBL" id="BAABRU010000034">
    <property type="protein sequence ID" value="GAA5531153.1"/>
    <property type="molecule type" value="Genomic_DNA"/>
</dbReference>
<comment type="caution">
    <text evidence="1">The sequence shown here is derived from an EMBL/GenBank/DDBJ whole genome shotgun (WGS) entry which is preliminary data.</text>
</comment>
<evidence type="ECO:0000313" key="2">
    <source>
        <dbReference type="Proteomes" id="UP001428290"/>
    </source>
</evidence>
<organism evidence="1 2">
    <name type="scientific">Herpetosiphon gulosus</name>
    <dbReference type="NCBI Taxonomy" id="1973496"/>
    <lineage>
        <taxon>Bacteria</taxon>
        <taxon>Bacillati</taxon>
        <taxon>Chloroflexota</taxon>
        <taxon>Chloroflexia</taxon>
        <taxon>Herpetosiphonales</taxon>
        <taxon>Herpetosiphonaceae</taxon>
        <taxon>Herpetosiphon</taxon>
    </lineage>
</organism>
<keyword evidence="2" id="KW-1185">Reference proteome</keyword>